<comment type="caution">
    <text evidence="2">The sequence shown here is derived from an EMBL/GenBank/DDBJ whole genome shotgun (WGS) entry which is preliminary data.</text>
</comment>
<sequence>MPSPFVITKSFCCQTVLCLAMWAAGLTGASAEMHLQQREMFNPTEDLTAEEPGANFQEVRGILVGRPGGPHLVNELPASADLREQGLPAIGRFEIPSSPSKVFIGGWFFFKDVQGEQVDLLSLCDIHGNASPTLSITDGVLGGGIKYNSFYPSNIEWKNRWIYLGIATHLKSGSTADVRFYCKLPGQPMQSWSPLNDVQTGIAEIGQMVAGSWTFGTLFKGRLGAASVYTFDNNDFSDIVYPADVIEPVTRLTWYCDPLNGDDSADGTSPMTAWKTAAKINLESNYAGMFSANSQESGDTLVIHTGGLPLDLEGQALAFSTNGLNVKAAEGQEWVRVKSYRSLPNPMWQVTSTPNVFSTADTQADIVLWEDDKFMHHPMGGTFSAVAGQLSSTPGSFWTDGTTLYVHPFGSTDPRQDGKRYERSYRFVEGSAILLNAANLNIQDIHAGKTCLADATNNDPIGGYCMGFTGTSGYTTVKHCYLYYGSKHNIGIVQGNAGDEVLLEDVQCEQGSPYANSGGQTLFVSFNHQPLDLNIRHRFIRCRSVANAGLIGSASGTMTQSYPVFYSHNMGHPGEPAQFGAFEFIDCDFGIGNIQGLSVKRVRVEGTRCGSLSFESDVIADRCTFQGMNIATAGWRLTERNCVHRIKGELRRNPAAGYVDIQACTIDAREVTGIQGGVPQSSLFTREGPLDLLFKNNLVLMPSHVPAANVFSHVRNTDSLQLDHNAYQLGGSTLFYRFQDGASIEDLNLAQWQERGQDLHSLTSPSFSLNGLKPVPGSPLIDAGIELGVMKDRSGRLFYRRNDMGAYEAPPATYESWMNEKFTLAELADPEVSGPETDYLADGQPNLLKYALGIEPSTVAHAPLQMSLATTAEQTPFLLTVSYERSIWPSDLSFELQISGDLAQWQTAEIVQQEVTSQAGDRELVQVVVRSPFLHTGFVKLQIMQVSPQP</sequence>
<dbReference type="RefSeq" id="WP_345734671.1">
    <property type="nucleotide sequence ID" value="NZ_BAABIA010000001.1"/>
</dbReference>
<gene>
    <name evidence="2" type="ORF">GCM10023213_03720</name>
</gene>
<protein>
    <recommendedName>
        <fullName evidence="4">Right handed beta helix domain-containing protein</fullName>
    </recommendedName>
</protein>
<evidence type="ECO:0000313" key="3">
    <source>
        <dbReference type="Proteomes" id="UP001499852"/>
    </source>
</evidence>
<evidence type="ECO:0008006" key="4">
    <source>
        <dbReference type="Google" id="ProtNLM"/>
    </source>
</evidence>
<organism evidence="2 3">
    <name type="scientific">Prosthecobacter algae</name>
    <dbReference type="NCBI Taxonomy" id="1144682"/>
    <lineage>
        <taxon>Bacteria</taxon>
        <taxon>Pseudomonadati</taxon>
        <taxon>Verrucomicrobiota</taxon>
        <taxon>Verrucomicrobiia</taxon>
        <taxon>Verrucomicrobiales</taxon>
        <taxon>Verrucomicrobiaceae</taxon>
        <taxon>Prosthecobacter</taxon>
    </lineage>
</organism>
<evidence type="ECO:0000313" key="2">
    <source>
        <dbReference type="EMBL" id="GAA5133604.1"/>
    </source>
</evidence>
<keyword evidence="3" id="KW-1185">Reference proteome</keyword>
<feature type="chain" id="PRO_5045676152" description="Right handed beta helix domain-containing protein" evidence="1">
    <location>
        <begin position="32"/>
        <end position="950"/>
    </location>
</feature>
<accession>A0ABP9NT35</accession>
<dbReference type="Gene3D" id="2.160.20.10">
    <property type="entry name" value="Single-stranded right-handed beta-helix, Pectin lyase-like"/>
    <property type="match status" value="1"/>
</dbReference>
<dbReference type="InterPro" id="IPR012334">
    <property type="entry name" value="Pectin_lyas_fold"/>
</dbReference>
<reference evidence="3" key="1">
    <citation type="journal article" date="2019" name="Int. J. Syst. Evol. Microbiol.">
        <title>The Global Catalogue of Microorganisms (GCM) 10K type strain sequencing project: providing services to taxonomists for standard genome sequencing and annotation.</title>
        <authorList>
            <consortium name="The Broad Institute Genomics Platform"/>
            <consortium name="The Broad Institute Genome Sequencing Center for Infectious Disease"/>
            <person name="Wu L."/>
            <person name="Ma J."/>
        </authorList>
    </citation>
    <scope>NUCLEOTIDE SEQUENCE [LARGE SCALE GENOMIC DNA]</scope>
    <source>
        <strain evidence="3">JCM 18053</strain>
    </source>
</reference>
<evidence type="ECO:0000256" key="1">
    <source>
        <dbReference type="SAM" id="SignalP"/>
    </source>
</evidence>
<dbReference type="EMBL" id="BAABIA010000001">
    <property type="protein sequence ID" value="GAA5133604.1"/>
    <property type="molecule type" value="Genomic_DNA"/>
</dbReference>
<name>A0ABP9NT35_9BACT</name>
<dbReference type="Proteomes" id="UP001499852">
    <property type="component" value="Unassembled WGS sequence"/>
</dbReference>
<keyword evidence="1" id="KW-0732">Signal</keyword>
<proteinExistence type="predicted"/>
<feature type="signal peptide" evidence="1">
    <location>
        <begin position="1"/>
        <end position="31"/>
    </location>
</feature>